<evidence type="ECO:0000256" key="2">
    <source>
        <dbReference type="SAM" id="Phobius"/>
    </source>
</evidence>
<feature type="region of interest" description="Disordered" evidence="1">
    <location>
        <begin position="1"/>
        <end position="29"/>
    </location>
</feature>
<feature type="transmembrane region" description="Helical" evidence="2">
    <location>
        <begin position="83"/>
        <end position="107"/>
    </location>
</feature>
<reference evidence="3" key="1">
    <citation type="journal article" date="2020" name="Stud. Mycol.">
        <title>101 Dothideomycetes genomes: a test case for predicting lifestyles and emergence of pathogens.</title>
        <authorList>
            <person name="Haridas S."/>
            <person name="Albert R."/>
            <person name="Binder M."/>
            <person name="Bloem J."/>
            <person name="Labutti K."/>
            <person name="Salamov A."/>
            <person name="Andreopoulos B."/>
            <person name="Baker S."/>
            <person name="Barry K."/>
            <person name="Bills G."/>
            <person name="Bluhm B."/>
            <person name="Cannon C."/>
            <person name="Castanera R."/>
            <person name="Culley D."/>
            <person name="Daum C."/>
            <person name="Ezra D."/>
            <person name="Gonzalez J."/>
            <person name="Henrissat B."/>
            <person name="Kuo A."/>
            <person name="Liang C."/>
            <person name="Lipzen A."/>
            <person name="Lutzoni F."/>
            <person name="Magnuson J."/>
            <person name="Mondo S."/>
            <person name="Nolan M."/>
            <person name="Ohm R."/>
            <person name="Pangilinan J."/>
            <person name="Park H.-J."/>
            <person name="Ramirez L."/>
            <person name="Alfaro M."/>
            <person name="Sun H."/>
            <person name="Tritt A."/>
            <person name="Yoshinaga Y."/>
            <person name="Zwiers L.-H."/>
            <person name="Turgeon B."/>
            <person name="Goodwin S."/>
            <person name="Spatafora J."/>
            <person name="Crous P."/>
            <person name="Grigoriev I."/>
        </authorList>
    </citation>
    <scope>NUCLEOTIDE SEQUENCE</scope>
    <source>
        <strain evidence="3">CBS 269.34</strain>
    </source>
</reference>
<dbReference type="EMBL" id="MU004182">
    <property type="protein sequence ID" value="KAF2501294.1"/>
    <property type="molecule type" value="Genomic_DNA"/>
</dbReference>
<dbReference type="OrthoDB" id="529273at2759"/>
<accession>A0A6A6RA44</accession>
<evidence type="ECO:0000313" key="3">
    <source>
        <dbReference type="EMBL" id="KAF2501294.1"/>
    </source>
</evidence>
<keyword evidence="2" id="KW-1133">Transmembrane helix</keyword>
<name>A0A6A6RA44_9PEZI</name>
<dbReference type="AlphaFoldDB" id="A0A6A6RA44"/>
<keyword evidence="2" id="KW-0472">Membrane</keyword>
<organism evidence="3 4">
    <name type="scientific">Lophium mytilinum</name>
    <dbReference type="NCBI Taxonomy" id="390894"/>
    <lineage>
        <taxon>Eukaryota</taxon>
        <taxon>Fungi</taxon>
        <taxon>Dikarya</taxon>
        <taxon>Ascomycota</taxon>
        <taxon>Pezizomycotina</taxon>
        <taxon>Dothideomycetes</taxon>
        <taxon>Pleosporomycetidae</taxon>
        <taxon>Mytilinidiales</taxon>
        <taxon>Mytilinidiaceae</taxon>
        <taxon>Lophium</taxon>
    </lineage>
</organism>
<feature type="transmembrane region" description="Helical" evidence="2">
    <location>
        <begin position="41"/>
        <end position="63"/>
    </location>
</feature>
<keyword evidence="2" id="KW-0812">Transmembrane</keyword>
<dbReference type="Proteomes" id="UP000799750">
    <property type="component" value="Unassembled WGS sequence"/>
</dbReference>
<evidence type="ECO:0000256" key="1">
    <source>
        <dbReference type="SAM" id="MobiDB-lite"/>
    </source>
</evidence>
<protein>
    <submittedName>
        <fullName evidence="3">Uncharacterized protein</fullName>
    </submittedName>
</protein>
<evidence type="ECO:0000313" key="4">
    <source>
        <dbReference type="Proteomes" id="UP000799750"/>
    </source>
</evidence>
<keyword evidence="4" id="KW-1185">Reference proteome</keyword>
<gene>
    <name evidence="3" type="ORF">BU16DRAFT_555787</name>
</gene>
<feature type="transmembrane region" description="Helical" evidence="2">
    <location>
        <begin position="442"/>
        <end position="460"/>
    </location>
</feature>
<proteinExistence type="predicted"/>
<sequence>MAKTTHDPSPSYESVPNIARTRGTTQGSRPRMRGIQWWTKLVPFYVIIPVAVSLAIEILHIRLYKNTESLYRWSTYDRTSVQVIVHILSTILAILLVYPVCTVLSFWTRHRLSRRDVGLNRLRLWSAMVQGRLDWSLPWLPSLLALGFFALTYLPAAVWAGALTPVLTVKVEHNLPFHIPAGGPGGDYALSPIQLSSGIFGECWTALQSNGTFTNCPQKYDTGNLLQTIASATSSNMAPRNHSKWDNTDYQYIGLSYGVGAATGLTDDGLLNLTSNVQGYNYTEIGLITKTSCIYNESATWRVYEADDMASTPPYQWYYASGQLPNSDWSIINISNPTAAGTDFFYQLDFKDGNEVVATLARPPISRDFSSGNGQWFFGLAALNTYKELDKIQCEMKFVPTRFLISASTANRTITVTPVTDAWTENLDAKGKLRARAVSSMGVSYIVLSLYTSVVGNAFMENVHNM</sequence>